<dbReference type="InterPro" id="IPR039421">
    <property type="entry name" value="Type_1_exporter"/>
</dbReference>
<dbReference type="GO" id="GO:0005743">
    <property type="term" value="C:mitochondrial inner membrane"/>
    <property type="evidence" value="ECO:0007669"/>
    <property type="project" value="TreeGrafter"/>
</dbReference>
<dbReference type="AlphaFoldDB" id="A0A3B1CW65"/>
<dbReference type="InterPro" id="IPR017871">
    <property type="entry name" value="ABC_transporter-like_CS"/>
</dbReference>
<dbReference type="GO" id="GO:0015421">
    <property type="term" value="F:ABC-type oligopeptide transporter activity"/>
    <property type="evidence" value="ECO:0007669"/>
    <property type="project" value="TreeGrafter"/>
</dbReference>
<dbReference type="Pfam" id="PF00005">
    <property type="entry name" value="ABC_tran"/>
    <property type="match status" value="1"/>
</dbReference>
<comment type="subcellular location">
    <subcellularLocation>
        <location evidence="1">Membrane</location>
        <topology evidence="1">Multi-pass membrane protein</topology>
    </subcellularLocation>
</comment>
<evidence type="ECO:0000259" key="9">
    <source>
        <dbReference type="PROSITE" id="PS50929"/>
    </source>
</evidence>
<sequence length="579" mass="64584">MKDFAKILKYARPYKKSLIFAFLCLLLTSLINLVLPLIVRNMINAVIVLKDSGALNTLTRDLVLIILFQAAFAVTHNYIFGFVGHRMTTDFRIEFFSHIQSLSLKFFNNRRVGEILSRMSNDISVIQNALVTIPVAVLRQTITLIGGLAIIFYLNWKLTGLILLVLPPLMLFARIFGKRLRGFSGKVQDKLAKAAVVLEEGISSIKIVKSYTREAHEKKRFEQEIETAFEESVRKIRISSFFGPFILGLTFLISALLVWYGGNQVMQGATTPGELAAFFLYALIIAGPIGTFVRIYTQVQEALGAVRRVYEILDTKPLITSPENPITLASIKGKIEYENVSFGYREGSSVLKNVSFEILPGETVALVGPTGAGKSTIIQLLHRFFDPDQGSVKLDGHDIRQLDLKNFLEQIALVPQETILFGGSVRENILYGKLDATEEELVSASISANAHEFIQQLDEGYDTKVGEKGVKLSGGERQRIAIARALLKDPKILVLDEATSALDNRSEALIQEALNRLMADRTTVVIAHRLTTVRNADKIIVLDHGCVTEVGNHDELMENKSLYHELYTLRMIETPQVEA</sequence>
<dbReference type="CDD" id="cd18576">
    <property type="entry name" value="ABC_6TM_bac_exporter_ABCB8_10_like"/>
    <property type="match status" value="1"/>
</dbReference>
<feature type="transmembrane region" description="Helical" evidence="7">
    <location>
        <begin position="20"/>
        <end position="43"/>
    </location>
</feature>
<dbReference type="SMART" id="SM00382">
    <property type="entry name" value="AAA"/>
    <property type="match status" value="1"/>
</dbReference>
<proteinExistence type="predicted"/>
<keyword evidence="6 7" id="KW-0472">Membrane</keyword>
<dbReference type="GO" id="GO:0016887">
    <property type="term" value="F:ATP hydrolysis activity"/>
    <property type="evidence" value="ECO:0007669"/>
    <property type="project" value="InterPro"/>
</dbReference>
<feature type="transmembrane region" description="Helical" evidence="7">
    <location>
        <begin position="275"/>
        <end position="297"/>
    </location>
</feature>
<dbReference type="SUPFAM" id="SSF90123">
    <property type="entry name" value="ABC transporter transmembrane region"/>
    <property type="match status" value="1"/>
</dbReference>
<evidence type="ECO:0000313" key="10">
    <source>
        <dbReference type="EMBL" id="VAX30761.1"/>
    </source>
</evidence>
<feature type="transmembrane region" description="Helical" evidence="7">
    <location>
        <begin position="63"/>
        <end position="83"/>
    </location>
</feature>
<dbReference type="SUPFAM" id="SSF52540">
    <property type="entry name" value="P-loop containing nucleoside triphosphate hydrolases"/>
    <property type="match status" value="1"/>
</dbReference>
<dbReference type="EMBL" id="UOGG01000127">
    <property type="protein sequence ID" value="VAX30761.1"/>
    <property type="molecule type" value="Genomic_DNA"/>
</dbReference>
<dbReference type="PANTHER" id="PTHR43394">
    <property type="entry name" value="ATP-DEPENDENT PERMEASE MDL1, MITOCHONDRIAL"/>
    <property type="match status" value="1"/>
</dbReference>
<protein>
    <submittedName>
        <fullName evidence="10">Efflux ABC transporter, permease/ATP-binding protein</fullName>
    </submittedName>
</protein>
<evidence type="ECO:0000256" key="2">
    <source>
        <dbReference type="ARBA" id="ARBA00022692"/>
    </source>
</evidence>
<evidence type="ECO:0000259" key="8">
    <source>
        <dbReference type="PROSITE" id="PS50893"/>
    </source>
</evidence>
<keyword evidence="3" id="KW-0547">Nucleotide-binding</keyword>
<organism evidence="10">
    <name type="scientific">hydrothermal vent metagenome</name>
    <dbReference type="NCBI Taxonomy" id="652676"/>
    <lineage>
        <taxon>unclassified sequences</taxon>
        <taxon>metagenomes</taxon>
        <taxon>ecological metagenomes</taxon>
    </lineage>
</organism>
<dbReference type="Pfam" id="PF00664">
    <property type="entry name" value="ABC_membrane"/>
    <property type="match status" value="1"/>
</dbReference>
<dbReference type="GO" id="GO:0005524">
    <property type="term" value="F:ATP binding"/>
    <property type="evidence" value="ECO:0007669"/>
    <property type="project" value="UniProtKB-KW"/>
</dbReference>
<feature type="domain" description="ABC transporter" evidence="8">
    <location>
        <begin position="335"/>
        <end position="569"/>
    </location>
</feature>
<feature type="transmembrane region" description="Helical" evidence="7">
    <location>
        <begin position="241"/>
        <end position="260"/>
    </location>
</feature>
<evidence type="ECO:0000256" key="7">
    <source>
        <dbReference type="SAM" id="Phobius"/>
    </source>
</evidence>
<dbReference type="Gene3D" id="3.40.50.300">
    <property type="entry name" value="P-loop containing nucleotide triphosphate hydrolases"/>
    <property type="match status" value="1"/>
</dbReference>
<feature type="transmembrane region" description="Helical" evidence="7">
    <location>
        <begin position="158"/>
        <end position="176"/>
    </location>
</feature>
<keyword evidence="5 7" id="KW-1133">Transmembrane helix</keyword>
<evidence type="ECO:0000256" key="3">
    <source>
        <dbReference type="ARBA" id="ARBA00022741"/>
    </source>
</evidence>
<dbReference type="InterPro" id="IPR027417">
    <property type="entry name" value="P-loop_NTPase"/>
</dbReference>
<dbReference type="PROSITE" id="PS00211">
    <property type="entry name" value="ABC_TRANSPORTER_1"/>
    <property type="match status" value="1"/>
</dbReference>
<dbReference type="InterPro" id="IPR036640">
    <property type="entry name" value="ABC1_TM_sf"/>
</dbReference>
<dbReference type="PROSITE" id="PS50929">
    <property type="entry name" value="ABC_TM1F"/>
    <property type="match status" value="1"/>
</dbReference>
<name>A0A3B1CW65_9ZZZZ</name>
<dbReference type="PANTHER" id="PTHR43394:SF1">
    <property type="entry name" value="ATP-BINDING CASSETTE SUB-FAMILY B MEMBER 10, MITOCHONDRIAL"/>
    <property type="match status" value="1"/>
</dbReference>
<feature type="transmembrane region" description="Helical" evidence="7">
    <location>
        <begin position="128"/>
        <end position="152"/>
    </location>
</feature>
<dbReference type="GO" id="GO:0090374">
    <property type="term" value="P:oligopeptide export from mitochondrion"/>
    <property type="evidence" value="ECO:0007669"/>
    <property type="project" value="TreeGrafter"/>
</dbReference>
<keyword evidence="2 7" id="KW-0812">Transmembrane</keyword>
<dbReference type="InterPro" id="IPR003439">
    <property type="entry name" value="ABC_transporter-like_ATP-bd"/>
</dbReference>
<dbReference type="InterPro" id="IPR003593">
    <property type="entry name" value="AAA+_ATPase"/>
</dbReference>
<dbReference type="PROSITE" id="PS50893">
    <property type="entry name" value="ABC_TRANSPORTER_2"/>
    <property type="match status" value="1"/>
</dbReference>
<evidence type="ECO:0000256" key="1">
    <source>
        <dbReference type="ARBA" id="ARBA00004141"/>
    </source>
</evidence>
<evidence type="ECO:0000256" key="6">
    <source>
        <dbReference type="ARBA" id="ARBA00023136"/>
    </source>
</evidence>
<dbReference type="CDD" id="cd03249">
    <property type="entry name" value="ABC_MTABC3_MDL1_MDL2"/>
    <property type="match status" value="1"/>
</dbReference>
<dbReference type="Gene3D" id="1.20.1560.10">
    <property type="entry name" value="ABC transporter type 1, transmembrane domain"/>
    <property type="match status" value="1"/>
</dbReference>
<keyword evidence="4 10" id="KW-0067">ATP-binding</keyword>
<reference evidence="10" key="1">
    <citation type="submission" date="2018-06" db="EMBL/GenBank/DDBJ databases">
        <authorList>
            <person name="Zhirakovskaya E."/>
        </authorList>
    </citation>
    <scope>NUCLEOTIDE SEQUENCE</scope>
</reference>
<feature type="domain" description="ABC transmembrane type-1" evidence="9">
    <location>
        <begin position="19"/>
        <end position="301"/>
    </location>
</feature>
<dbReference type="InterPro" id="IPR011527">
    <property type="entry name" value="ABC1_TM_dom"/>
</dbReference>
<gene>
    <name evidence="10" type="ORF">MNBD_NITROSPINAE05-340</name>
</gene>
<evidence type="ECO:0000256" key="4">
    <source>
        <dbReference type="ARBA" id="ARBA00022840"/>
    </source>
</evidence>
<accession>A0A3B1CW65</accession>
<evidence type="ECO:0000256" key="5">
    <source>
        <dbReference type="ARBA" id="ARBA00022989"/>
    </source>
</evidence>
<dbReference type="FunFam" id="3.40.50.300:FF:000218">
    <property type="entry name" value="Multidrug ABC transporter ATP-binding protein"/>
    <property type="match status" value="1"/>
</dbReference>